<keyword evidence="3" id="KW-1185">Reference proteome</keyword>
<evidence type="ECO:0000313" key="3">
    <source>
        <dbReference type="Proteomes" id="UP000655225"/>
    </source>
</evidence>
<comment type="caution">
    <text evidence="2">The sequence shown here is derived from an EMBL/GenBank/DDBJ whole genome shotgun (WGS) entry which is preliminary data.</text>
</comment>
<dbReference type="PROSITE" id="PS51154">
    <property type="entry name" value="MACRO"/>
    <property type="match status" value="1"/>
</dbReference>
<dbReference type="PANTHER" id="PTHR11106">
    <property type="entry name" value="GANGLIOSIDE INDUCED DIFFERENTIATION ASSOCIATED PROTEIN 2-RELATED"/>
    <property type="match status" value="1"/>
</dbReference>
<name>A0A834Z1V9_TETSI</name>
<dbReference type="InterPro" id="IPR002589">
    <property type="entry name" value="Macro_dom"/>
</dbReference>
<dbReference type="Proteomes" id="UP000655225">
    <property type="component" value="Unassembled WGS sequence"/>
</dbReference>
<gene>
    <name evidence="2" type="ORF">HHK36_018669</name>
</gene>
<dbReference type="EMBL" id="JABCRI010000012">
    <property type="protein sequence ID" value="KAF8397031.1"/>
    <property type="molecule type" value="Genomic_DNA"/>
</dbReference>
<protein>
    <recommendedName>
        <fullName evidence="1">Macro domain-containing protein</fullName>
    </recommendedName>
</protein>
<feature type="domain" description="Macro" evidence="1">
    <location>
        <begin position="37"/>
        <end position="222"/>
    </location>
</feature>
<dbReference type="SUPFAM" id="SSF52949">
    <property type="entry name" value="Macro domain-like"/>
    <property type="match status" value="1"/>
</dbReference>
<dbReference type="AlphaFoldDB" id="A0A834Z1V9"/>
<proteinExistence type="predicted"/>
<accession>A0A834Z1V9</accession>
<evidence type="ECO:0000313" key="2">
    <source>
        <dbReference type="EMBL" id="KAF8397031.1"/>
    </source>
</evidence>
<dbReference type="InterPro" id="IPR043472">
    <property type="entry name" value="Macro_dom-like"/>
</dbReference>
<dbReference type="CDD" id="cd02908">
    <property type="entry name" value="Macro_OAADPr_deacetylase"/>
    <property type="match status" value="1"/>
</dbReference>
<dbReference type="OMA" id="NAICIRE"/>
<evidence type="ECO:0000259" key="1">
    <source>
        <dbReference type="PROSITE" id="PS51154"/>
    </source>
</evidence>
<dbReference type="Pfam" id="PF01661">
    <property type="entry name" value="Macro"/>
    <property type="match status" value="1"/>
</dbReference>
<dbReference type="OrthoDB" id="6133115at2759"/>
<dbReference type="PANTHER" id="PTHR11106:SF27">
    <property type="entry name" value="MACRO DOMAIN-CONTAINING PROTEIN"/>
    <property type="match status" value="1"/>
</dbReference>
<dbReference type="Gene3D" id="3.40.220.10">
    <property type="entry name" value="Leucine Aminopeptidase, subunit E, domain 1"/>
    <property type="match status" value="1"/>
</dbReference>
<dbReference type="SMART" id="SM00506">
    <property type="entry name" value="A1pp"/>
    <property type="match status" value="1"/>
</dbReference>
<reference evidence="2 3" key="1">
    <citation type="submission" date="2020-04" db="EMBL/GenBank/DDBJ databases">
        <title>Plant Genome Project.</title>
        <authorList>
            <person name="Zhang R.-G."/>
        </authorList>
    </citation>
    <scope>NUCLEOTIDE SEQUENCE [LARGE SCALE GENOMIC DNA]</scope>
    <source>
        <strain evidence="2">YNK0</strain>
        <tissue evidence="2">Leaf</tissue>
    </source>
</reference>
<sequence length="225" mass="24039">MEKISGVGLNSGLSGSANGGGSSAGVSMMSKGGDDKHGVVQFELSPSSFLKIQKGDITKWFIDGSSDAIVNAANEKMLGGGGVDGAIHRAAGPELRAACYAVPEVRPGVRCPTGEARITLGFRLPVCRVIHTVGPIYDVDDHPEVSLRSAYRSCLRLAKEDSIQYIAFPALSCGVYGYPYEEAATIAIATAKEFKDDFKEVHFVLFSDDIYNACLDHYQPMIRGN</sequence>
<organism evidence="2 3">
    <name type="scientific">Tetracentron sinense</name>
    <name type="common">Spur-leaf</name>
    <dbReference type="NCBI Taxonomy" id="13715"/>
    <lineage>
        <taxon>Eukaryota</taxon>
        <taxon>Viridiplantae</taxon>
        <taxon>Streptophyta</taxon>
        <taxon>Embryophyta</taxon>
        <taxon>Tracheophyta</taxon>
        <taxon>Spermatophyta</taxon>
        <taxon>Magnoliopsida</taxon>
        <taxon>Trochodendrales</taxon>
        <taxon>Trochodendraceae</taxon>
        <taxon>Tetracentron</taxon>
    </lineage>
</organism>